<proteinExistence type="inferred from homology"/>
<dbReference type="InterPro" id="IPR051090">
    <property type="entry name" value="Inositol_monoP_superfamily"/>
</dbReference>
<dbReference type="Pfam" id="PF00168">
    <property type="entry name" value="C2"/>
    <property type="match status" value="1"/>
</dbReference>
<dbReference type="Proteomes" id="UP001189429">
    <property type="component" value="Unassembled WGS sequence"/>
</dbReference>
<reference evidence="8" key="1">
    <citation type="submission" date="2023-10" db="EMBL/GenBank/DDBJ databases">
        <authorList>
            <person name="Chen Y."/>
            <person name="Shah S."/>
            <person name="Dougan E. K."/>
            <person name="Thang M."/>
            <person name="Chan C."/>
        </authorList>
    </citation>
    <scope>NUCLEOTIDE SEQUENCE [LARGE SCALE GENOMIC DNA]</scope>
</reference>
<evidence type="ECO:0000313" key="9">
    <source>
        <dbReference type="Proteomes" id="UP001189429"/>
    </source>
</evidence>
<dbReference type="InterPro" id="IPR000008">
    <property type="entry name" value="C2_dom"/>
</dbReference>
<keyword evidence="5" id="KW-0460">Magnesium</keyword>
<evidence type="ECO:0000313" key="8">
    <source>
        <dbReference type="EMBL" id="CAK0827050.1"/>
    </source>
</evidence>
<accession>A0ABN9S5G1</accession>
<name>A0ABN9S5G1_9DINO</name>
<dbReference type="CDD" id="cd00030">
    <property type="entry name" value="C2"/>
    <property type="match status" value="1"/>
</dbReference>
<dbReference type="InterPro" id="IPR035892">
    <property type="entry name" value="C2_domain_sf"/>
</dbReference>
<dbReference type="Pfam" id="PF00459">
    <property type="entry name" value="Inositol_P"/>
    <property type="match status" value="1"/>
</dbReference>
<dbReference type="EMBL" id="CAUYUJ010009535">
    <property type="protein sequence ID" value="CAK0827050.1"/>
    <property type="molecule type" value="Genomic_DNA"/>
</dbReference>
<evidence type="ECO:0000256" key="1">
    <source>
        <dbReference type="ARBA" id="ARBA00001946"/>
    </source>
</evidence>
<keyword evidence="9" id="KW-1185">Reference proteome</keyword>
<evidence type="ECO:0000256" key="6">
    <source>
        <dbReference type="SAM" id="MobiDB-lite"/>
    </source>
</evidence>
<feature type="region of interest" description="Disordered" evidence="6">
    <location>
        <begin position="358"/>
        <end position="385"/>
    </location>
</feature>
<dbReference type="SUPFAM" id="SSF56655">
    <property type="entry name" value="Carbohydrate phosphatase"/>
    <property type="match status" value="1"/>
</dbReference>
<feature type="domain" description="C2" evidence="7">
    <location>
        <begin position="52"/>
        <end position="81"/>
    </location>
</feature>
<evidence type="ECO:0000256" key="5">
    <source>
        <dbReference type="ARBA" id="ARBA00022842"/>
    </source>
</evidence>
<dbReference type="PANTHER" id="PTHR43200">
    <property type="entry name" value="PHOSPHATASE"/>
    <property type="match status" value="1"/>
</dbReference>
<dbReference type="SUPFAM" id="SSF49562">
    <property type="entry name" value="C2 domain (Calcium/lipid-binding domain, CaLB)"/>
    <property type="match status" value="1"/>
</dbReference>
<evidence type="ECO:0000256" key="3">
    <source>
        <dbReference type="ARBA" id="ARBA00022723"/>
    </source>
</evidence>
<comment type="similarity">
    <text evidence="2">Belongs to the inositol monophosphatase superfamily.</text>
</comment>
<protein>
    <recommendedName>
        <fullName evidence="7">C2 domain-containing protein</fullName>
    </recommendedName>
</protein>
<gene>
    <name evidence="8" type="ORF">PCOR1329_LOCUS26675</name>
</gene>
<dbReference type="Gene3D" id="3.30.540.10">
    <property type="entry name" value="Fructose-1,6-Bisphosphatase, subunit A, domain 1"/>
    <property type="match status" value="1"/>
</dbReference>
<sequence>MLVARVAAQPMRGSLDFSQATFWRYYTGGVDRLAWEAVRSYHHRFGCTAGWKQVTITVYDFDSCSGNDFIGKVTVPLHETEGEVTMRLEGATGKQRPTAAAGRAAGTAVCAGLAARALSRGRLRAMSGRSGAAQGQDLLSLPPKAGVAWGSRYQQEVAVMVHVVQSAVQLCSEGGQLIEVTAAPSQGKKMDERDVVAGLSCLKPGDSTPVTAADLAVQALAFEAVRAEFPEDALVGEEDSSHLREDPALCELAFGLYAQRGGGLGRDAFLEAVDAGRGPAAGEGRVWVIDPVDGTKGLMTGRGYFFVPRAVGLALLVDGEPVVGALGVPNSHSLCPGCPPLLVAVRGCGTRWWPASGSGPLEHRPARPTWAPEGAPEGGAPGAAPWALSPQSAWPSCAPFGAACPPTEVCCGSLVKYFAVAMGHVAGFVQCEENMMTWDHASGVVCVVESGGSVSDAHRQRVWFPGRSFGVAGGIVCVSPWSTPHMREQLLLAAQANMKP</sequence>
<evidence type="ECO:0000256" key="4">
    <source>
        <dbReference type="ARBA" id="ARBA00022801"/>
    </source>
</evidence>
<organism evidence="8 9">
    <name type="scientific">Prorocentrum cordatum</name>
    <dbReference type="NCBI Taxonomy" id="2364126"/>
    <lineage>
        <taxon>Eukaryota</taxon>
        <taxon>Sar</taxon>
        <taxon>Alveolata</taxon>
        <taxon>Dinophyceae</taxon>
        <taxon>Prorocentrales</taxon>
        <taxon>Prorocentraceae</taxon>
        <taxon>Prorocentrum</taxon>
    </lineage>
</organism>
<dbReference type="PRINTS" id="PR00377">
    <property type="entry name" value="IMPHPHTASES"/>
</dbReference>
<comment type="caution">
    <text evidence="8">The sequence shown here is derived from an EMBL/GenBank/DDBJ whole genome shotgun (WGS) entry which is preliminary data.</text>
</comment>
<dbReference type="InterPro" id="IPR000760">
    <property type="entry name" value="Inositol_monophosphatase-like"/>
</dbReference>
<evidence type="ECO:0000256" key="2">
    <source>
        <dbReference type="ARBA" id="ARBA00009759"/>
    </source>
</evidence>
<keyword evidence="4" id="KW-0378">Hydrolase</keyword>
<dbReference type="Gene3D" id="3.40.190.80">
    <property type="match status" value="1"/>
</dbReference>
<evidence type="ECO:0000259" key="7">
    <source>
        <dbReference type="Pfam" id="PF00168"/>
    </source>
</evidence>
<comment type="cofactor">
    <cofactor evidence="1">
        <name>Mg(2+)</name>
        <dbReference type="ChEBI" id="CHEBI:18420"/>
    </cofactor>
</comment>
<keyword evidence="3" id="KW-0479">Metal-binding</keyword>
<dbReference type="PANTHER" id="PTHR43200:SF4">
    <property type="entry name" value="PAP-SPECIFIC PHOSPHATASE, MITOCHONDRIAL-RELATED"/>
    <property type="match status" value="1"/>
</dbReference>